<sequence>MYLRYTTGEIGPLGLFPNQVANDITKAASDWNGPRITVELTIQKGQGQIEVVPSASALIIKALKELPSDRK</sequence>
<keyword evidence="3" id="KW-0687">Ribonucleoprotein</keyword>
<dbReference type="GO" id="GO:0022625">
    <property type="term" value="C:cytosolic large ribosomal subunit"/>
    <property type="evidence" value="ECO:0007669"/>
    <property type="project" value="TreeGrafter"/>
</dbReference>
<gene>
    <name evidence="4" type="ORF">BN2614_LOCUS1</name>
</gene>
<evidence type="ECO:0000256" key="1">
    <source>
        <dbReference type="ARBA" id="ARBA00010537"/>
    </source>
</evidence>
<dbReference type="PANTHER" id="PTHR11661:SF2">
    <property type="entry name" value="LARGE RIBOSOMAL SUBUNIT PROTEIN UL11"/>
    <property type="match status" value="1"/>
</dbReference>
<dbReference type="GO" id="GO:0070180">
    <property type="term" value="F:large ribosomal subunit rRNA binding"/>
    <property type="evidence" value="ECO:0007669"/>
    <property type="project" value="TreeGrafter"/>
</dbReference>
<dbReference type="Gene3D" id="3.30.1550.10">
    <property type="entry name" value="Ribosomal protein L11/L12, N-terminal domain"/>
    <property type="match status" value="1"/>
</dbReference>
<comment type="caution">
    <text evidence="4">The sequence shown here is derived from an EMBL/GenBank/DDBJ whole genome shotgun (WGS) entry which is preliminary data.</text>
</comment>
<dbReference type="PANTHER" id="PTHR11661">
    <property type="entry name" value="60S RIBOSOMAL PROTEIN L12"/>
    <property type="match status" value="1"/>
</dbReference>
<name>A0A9X9LPR6_GULGU</name>
<dbReference type="Proteomes" id="UP000269945">
    <property type="component" value="Unassembled WGS sequence"/>
</dbReference>
<dbReference type="GO" id="GO:0006412">
    <property type="term" value="P:translation"/>
    <property type="evidence" value="ECO:0007669"/>
    <property type="project" value="InterPro"/>
</dbReference>
<dbReference type="AlphaFoldDB" id="A0A9X9LPR6"/>
<evidence type="ECO:0000313" key="4">
    <source>
        <dbReference type="EMBL" id="VCW78646.1"/>
    </source>
</evidence>
<evidence type="ECO:0000256" key="2">
    <source>
        <dbReference type="ARBA" id="ARBA00022980"/>
    </source>
</evidence>
<evidence type="ECO:0008006" key="6">
    <source>
        <dbReference type="Google" id="ProtNLM"/>
    </source>
</evidence>
<dbReference type="InterPro" id="IPR036796">
    <property type="entry name" value="Ribosomal_uL11_N_sf"/>
</dbReference>
<keyword evidence="5" id="KW-1185">Reference proteome</keyword>
<protein>
    <recommendedName>
        <fullName evidence="6">60S ribosomal protein L12</fullName>
    </recommendedName>
</protein>
<dbReference type="GO" id="GO:0003735">
    <property type="term" value="F:structural constituent of ribosome"/>
    <property type="evidence" value="ECO:0007669"/>
    <property type="project" value="InterPro"/>
</dbReference>
<evidence type="ECO:0000313" key="5">
    <source>
        <dbReference type="Proteomes" id="UP000269945"/>
    </source>
</evidence>
<dbReference type="EMBL" id="CYRY02010442">
    <property type="protein sequence ID" value="VCW78646.1"/>
    <property type="molecule type" value="Genomic_DNA"/>
</dbReference>
<dbReference type="SUPFAM" id="SSF54747">
    <property type="entry name" value="Ribosomal L11/L12e N-terminal domain"/>
    <property type="match status" value="1"/>
</dbReference>
<reference evidence="4 5" key="1">
    <citation type="submission" date="2018-10" db="EMBL/GenBank/DDBJ databases">
        <authorList>
            <person name="Ekblom R."/>
            <person name="Jareborg N."/>
        </authorList>
    </citation>
    <scope>NUCLEOTIDE SEQUENCE [LARGE SCALE GENOMIC DNA]</scope>
    <source>
        <tissue evidence="4">Muscle</tissue>
    </source>
</reference>
<keyword evidence="2" id="KW-0689">Ribosomal protein</keyword>
<comment type="similarity">
    <text evidence="1">Belongs to the universal ribosomal protein uL11 family.</text>
</comment>
<evidence type="ECO:0000256" key="3">
    <source>
        <dbReference type="ARBA" id="ARBA00023274"/>
    </source>
</evidence>
<dbReference type="InterPro" id="IPR000911">
    <property type="entry name" value="Ribosomal_uL11"/>
</dbReference>
<proteinExistence type="inferred from homology"/>
<accession>A0A9X9LPR6</accession>
<organism evidence="4 5">
    <name type="scientific">Gulo gulo</name>
    <name type="common">Wolverine</name>
    <name type="synonym">Gluton</name>
    <dbReference type="NCBI Taxonomy" id="48420"/>
    <lineage>
        <taxon>Eukaryota</taxon>
        <taxon>Metazoa</taxon>
        <taxon>Chordata</taxon>
        <taxon>Craniata</taxon>
        <taxon>Vertebrata</taxon>
        <taxon>Euteleostomi</taxon>
        <taxon>Mammalia</taxon>
        <taxon>Eutheria</taxon>
        <taxon>Laurasiatheria</taxon>
        <taxon>Carnivora</taxon>
        <taxon>Caniformia</taxon>
        <taxon>Musteloidea</taxon>
        <taxon>Mustelidae</taxon>
        <taxon>Guloninae</taxon>
        <taxon>Gulo</taxon>
    </lineage>
</organism>